<dbReference type="Gene3D" id="3.40.50.720">
    <property type="entry name" value="NAD(P)-binding Rossmann-like Domain"/>
    <property type="match status" value="1"/>
</dbReference>
<dbReference type="GO" id="GO:0016020">
    <property type="term" value="C:membrane"/>
    <property type="evidence" value="ECO:0007669"/>
    <property type="project" value="TreeGrafter"/>
</dbReference>
<dbReference type="PANTHER" id="PTHR44196">
    <property type="entry name" value="DEHYDROGENASE/REDUCTASE SDR FAMILY MEMBER 7B"/>
    <property type="match status" value="1"/>
</dbReference>
<dbReference type="GO" id="GO:0016491">
    <property type="term" value="F:oxidoreductase activity"/>
    <property type="evidence" value="ECO:0007669"/>
    <property type="project" value="UniProtKB-KW"/>
</dbReference>
<accession>A0A7D7QLI0</accession>
<dbReference type="InterPro" id="IPR002347">
    <property type="entry name" value="SDR_fam"/>
</dbReference>
<evidence type="ECO:0000256" key="2">
    <source>
        <dbReference type="ARBA" id="ARBA00023002"/>
    </source>
</evidence>
<evidence type="ECO:0000313" key="5">
    <source>
        <dbReference type="EMBL" id="QMS99145.1"/>
    </source>
</evidence>
<gene>
    <name evidence="5" type="ORF">H1R16_03820</name>
    <name evidence="4" type="ORF">H2507_09410</name>
</gene>
<dbReference type="AlphaFoldDB" id="A0A7D7QLI0"/>
<dbReference type="SUPFAM" id="SSF51735">
    <property type="entry name" value="NAD(P)-binding Rossmann-fold domains"/>
    <property type="match status" value="1"/>
</dbReference>
<dbReference type="NCBIfam" id="NF004792">
    <property type="entry name" value="PRK06139.1"/>
    <property type="match status" value="1"/>
</dbReference>
<sequence>MKDTYTSTLNGRTVVITGASSGVGRATAEAFAREGCNIVLAARGREALDETAQLCRDLGAVALAVPTDVSVATQVQQLAETALQFNGRIDVWVNNAGVMATGMLEDMPVEAIDQIIKTNLLGYLHGAHTVIPVFKKQQDGVLINNISIGGWMPAPYGTAYSASKYGVRGMVESLQGEVSNFPNIHVCAMYPAIQRSTGNMHSAKYSGFSSKIPPISFDPRELAAAMVQTAKYPRKEVYTDWSSVLFKTVYRMFPKTVINTGSAVMRLMMKKDTSGTNGNILNPSAEPHRIYGETMLPPPSRTSKLLMVSGLLAAGAYMLWNRSQPEGKKQLK</sequence>
<protein>
    <submittedName>
        <fullName evidence="5">SDR family oxidoreductase</fullName>
    </submittedName>
</protein>
<evidence type="ECO:0000256" key="3">
    <source>
        <dbReference type="RuleBase" id="RU000363"/>
    </source>
</evidence>
<dbReference type="PANTHER" id="PTHR44196:SF1">
    <property type="entry name" value="DEHYDROGENASE_REDUCTASE SDR FAMILY MEMBER 7B"/>
    <property type="match status" value="1"/>
</dbReference>
<proteinExistence type="inferred from homology"/>
<evidence type="ECO:0000313" key="4">
    <source>
        <dbReference type="EMBL" id="MBA5247386.1"/>
    </source>
</evidence>
<dbReference type="InterPro" id="IPR036291">
    <property type="entry name" value="NAD(P)-bd_dom_sf"/>
</dbReference>
<dbReference type="PRINTS" id="PR00081">
    <property type="entry name" value="GDHRDH"/>
</dbReference>
<comment type="similarity">
    <text evidence="1 3">Belongs to the short-chain dehydrogenases/reductases (SDR) family.</text>
</comment>
<dbReference type="Pfam" id="PF00106">
    <property type="entry name" value="adh_short"/>
    <property type="match status" value="1"/>
</dbReference>
<dbReference type="KEGG" id="cbau:H1R16_03820"/>
<dbReference type="PROSITE" id="PS00061">
    <property type="entry name" value="ADH_SHORT"/>
    <property type="match status" value="1"/>
</dbReference>
<dbReference type="Proteomes" id="UP000539710">
    <property type="component" value="Unassembled WGS sequence"/>
</dbReference>
<reference evidence="7" key="2">
    <citation type="submission" date="2020-07" db="EMBL/GenBank/DDBJ databases">
        <title>Flavobacterium sp. xlx-214.</title>
        <authorList>
            <person name="Yang C."/>
        </authorList>
    </citation>
    <scope>NUCLEOTIDE SEQUENCE [LARGE SCALE GENOMIC DNA]</scope>
    <source>
        <strain evidence="7">CX-624</strain>
    </source>
</reference>
<dbReference type="RefSeq" id="WP_181887490.1">
    <property type="nucleotide sequence ID" value="NZ_CP059472.1"/>
</dbReference>
<evidence type="ECO:0000313" key="6">
    <source>
        <dbReference type="Proteomes" id="UP000515349"/>
    </source>
</evidence>
<organism evidence="5 6">
    <name type="scientific">Marnyiella aurantia</name>
    <dbReference type="NCBI Taxonomy" id="2758037"/>
    <lineage>
        <taxon>Bacteria</taxon>
        <taxon>Pseudomonadati</taxon>
        <taxon>Bacteroidota</taxon>
        <taxon>Flavobacteriia</taxon>
        <taxon>Flavobacteriales</taxon>
        <taxon>Weeksellaceae</taxon>
        <taxon>Marnyiella</taxon>
    </lineage>
</organism>
<evidence type="ECO:0000256" key="1">
    <source>
        <dbReference type="ARBA" id="ARBA00006484"/>
    </source>
</evidence>
<evidence type="ECO:0000313" key="7">
    <source>
        <dbReference type="Proteomes" id="UP000539710"/>
    </source>
</evidence>
<dbReference type="EMBL" id="CP059472">
    <property type="protein sequence ID" value="QMS99145.1"/>
    <property type="molecule type" value="Genomic_DNA"/>
</dbReference>
<keyword evidence="7" id="KW-1185">Reference proteome</keyword>
<name>A0A7D7QLI0_9FLAO</name>
<dbReference type="EMBL" id="JACEUX010000003">
    <property type="protein sequence ID" value="MBA5247386.1"/>
    <property type="molecule type" value="Genomic_DNA"/>
</dbReference>
<dbReference type="Proteomes" id="UP000515349">
    <property type="component" value="Chromosome"/>
</dbReference>
<keyword evidence="2" id="KW-0560">Oxidoreductase</keyword>
<dbReference type="InterPro" id="IPR020904">
    <property type="entry name" value="Sc_DH/Rdtase_CS"/>
</dbReference>
<reference evidence="4" key="3">
    <citation type="submission" date="2020-07" db="EMBL/GenBank/DDBJ databases">
        <authorList>
            <person name="Yang C."/>
        </authorList>
    </citation>
    <scope>NUCLEOTIDE SEQUENCE</scope>
    <source>
        <strain evidence="4">Cx-624</strain>
    </source>
</reference>
<reference evidence="5 6" key="1">
    <citation type="submission" date="2020-07" db="EMBL/GenBank/DDBJ databases">
        <title>Chryseobacterium sp.cx-624.</title>
        <authorList>
            <person name="Yang C."/>
        </authorList>
    </citation>
    <scope>NUCLEOTIDE SEQUENCE [LARGE SCALE GENOMIC DNA]</scope>
    <source>
        <strain evidence="5">Cx-624</strain>
        <strain evidence="6">cx-624</strain>
    </source>
</reference>
<dbReference type="PRINTS" id="PR00080">
    <property type="entry name" value="SDRFAMILY"/>
</dbReference>